<dbReference type="InterPro" id="IPR031693">
    <property type="entry name" value="Sin3_C"/>
</dbReference>
<feature type="compositionally biased region" description="Basic and acidic residues" evidence="8">
    <location>
        <begin position="831"/>
        <end position="846"/>
    </location>
</feature>
<reference evidence="10 11" key="1">
    <citation type="journal article" date="2017" name="Mol. Ecol.">
        <title>Comparative and population genomic landscape of Phellinus noxius: A hypervariable fungus causing root rot in trees.</title>
        <authorList>
            <person name="Chung C.L."/>
            <person name="Lee T.J."/>
            <person name="Akiba M."/>
            <person name="Lee H.H."/>
            <person name="Kuo T.H."/>
            <person name="Liu D."/>
            <person name="Ke H.M."/>
            <person name="Yokoi T."/>
            <person name="Roa M.B."/>
            <person name="Lu M.J."/>
            <person name="Chang Y.Y."/>
            <person name="Ann P.J."/>
            <person name="Tsai J.N."/>
            <person name="Chen C.Y."/>
            <person name="Tzean S.S."/>
            <person name="Ota Y."/>
            <person name="Hattori T."/>
            <person name="Sahashi N."/>
            <person name="Liou R.F."/>
            <person name="Kikuchi T."/>
            <person name="Tsai I.J."/>
        </authorList>
    </citation>
    <scope>NUCLEOTIDE SEQUENCE [LARGE SCALE GENOMIC DNA]</scope>
    <source>
        <strain evidence="10 11">FFPRI411160</strain>
    </source>
</reference>
<dbReference type="OrthoDB" id="10265969at2759"/>
<feature type="compositionally biased region" description="Basic and acidic residues" evidence="8">
    <location>
        <begin position="8"/>
        <end position="43"/>
    </location>
</feature>
<dbReference type="STRING" id="2282107.A0A286UTE3"/>
<dbReference type="GO" id="GO:0000122">
    <property type="term" value="P:negative regulation of transcription by RNA polymerase II"/>
    <property type="evidence" value="ECO:0007669"/>
    <property type="project" value="TreeGrafter"/>
</dbReference>
<comment type="caution">
    <text evidence="10">The sequence shown here is derived from an EMBL/GenBank/DDBJ whole genome shotgun (WGS) entry which is preliminary data.</text>
</comment>
<evidence type="ECO:0000313" key="11">
    <source>
        <dbReference type="Proteomes" id="UP000217199"/>
    </source>
</evidence>
<keyword evidence="11" id="KW-1185">Reference proteome</keyword>
<dbReference type="FunFam" id="1.20.1160.11:FF:000001">
    <property type="entry name" value="Paired amphipathic helix protein Sin3"/>
    <property type="match status" value="1"/>
</dbReference>
<sequence length="1286" mass="143827">MDITTDSRMQKVEEEPLPVERPELEHSHAQEPGSRPEGEHEMQAVDGSARQLNVTDALSYLDAVKTQFVERPDVYNNFLDIMKDFKSQYIDTPGVIARVSALFHGHSDLIQGFNTFLPPGYRIECTSSTEATTITVTTPAGTTTQSTDNQYSTVIPYIHNGPQQEHPPLIIGPTPVYPHTDSPLPHPGSPIQYGAAESILANGMLNNDSQERGRQGPAAAQEFNLAIQKDQNHEDVYLQVAALFKDAPDLLAEFKNFLPPDGAGSMEPINDAAWGDNGDRRAPREGPSTIKRKKRLAERENQPPPPVAPTKDKASTSRSKKTKHAHVKDNAIPPSPNYPYSRPQSPAQQSHSNSHVPATQTGGAGPSGASGSNAQDELAFFDRAKNALKSRETYDEFLKLLNLFSREIIDARTLVTRAETYLGDGELYHQFKDLMGWDVQRDGENKGPPGSIRDWTAQQTETEERYGKSYRRLPISETRLACSGRDELCRSVLNDVWVSHPTWASEESGFVAHKKNTYEEALHKSEEERHEFQFYIDIITRTIALLQPINDRIGEMTPDERNAFRLPPDFGGSSKSIYHRAIKKVYGRDAQGLEALQAVQECPAVAVPILLPRLKQKNEEWRRAQREWNRIWREVDARNFYKSLDHQGISFKQNDKKYITSKSLVAEIENAKTAVEGATAKAKLKYSKHKRDPKNTTTIEDIYDLEHAPHLDLGFEDISVLQDALKLVFSFLDRSTIQYSSLERRSVERMLRSFVPLFLMIPTAEFDHVFGPPIDVDTTDNEEGGQEDTNMSDDGDDSHHGSGTGSKKSGATSGRRSAGGSNHGHGGVHPSDLRKKLLKTVQEKAVKARSGSASASRAVSPTGSDEEHRDREVGNRKQDGRASGSPTPKRKKSGRAKEVPIAHTVESEEWVKLMPFELETGKVEQKDDDSMDIDSQDLMKKLADHGIVNDRPFFTNTTFYSLLRLLHLLYSRLLQCKETAKRLLSISRQQSIFTVNPVAEELGLVDAHGPGAVLALATNVPTHPPQEDSLKSHQHHGINGINGVVPGASPEIKQPPNGNTINDVDASDRPEAHFYGYMLDACEKLFEGELEQVVFEENMRFLFGTKAYTLFTLDKLIGALIKQVQTAVLDNKCQELVTLLSRARAKETTTVRELIGYRREAEQYLGQDDHLYRVEWDVERKRMKLWLLGAADSSLDLGAARGRAPGARAAGRWRVYAESYVRGQPTELVIQGRVRRPFLLRTKCDEEEEGGESRRWITEGRVEVEIRPGCRLVYRNGMSEIGYSAS</sequence>
<evidence type="ECO:0000256" key="8">
    <source>
        <dbReference type="SAM" id="MobiDB-lite"/>
    </source>
</evidence>
<dbReference type="InterPro" id="IPR003822">
    <property type="entry name" value="PAH"/>
</dbReference>
<feature type="compositionally biased region" description="Acidic residues" evidence="8">
    <location>
        <begin position="777"/>
        <end position="796"/>
    </location>
</feature>
<dbReference type="InterPro" id="IPR039774">
    <property type="entry name" value="Sin3-like"/>
</dbReference>
<feature type="region of interest" description="Disordered" evidence="8">
    <location>
        <begin position="770"/>
        <end position="899"/>
    </location>
</feature>
<feature type="compositionally biased region" description="Polar residues" evidence="8">
    <location>
        <begin position="342"/>
        <end position="361"/>
    </location>
</feature>
<dbReference type="FunFam" id="1.20.1160.11:FF:000002">
    <property type="entry name" value="Paired amphipathic helix protein SIN3"/>
    <property type="match status" value="1"/>
</dbReference>
<dbReference type="Proteomes" id="UP000217199">
    <property type="component" value="Unassembled WGS sequence"/>
</dbReference>
<evidence type="ECO:0000259" key="9">
    <source>
        <dbReference type="SMART" id="SM00761"/>
    </source>
</evidence>
<keyword evidence="5" id="KW-0804">Transcription</keyword>
<evidence type="ECO:0000313" key="10">
    <source>
        <dbReference type="EMBL" id="PAV22851.1"/>
    </source>
</evidence>
<feature type="region of interest" description="Disordered" evidence="8">
    <location>
        <begin position="1"/>
        <end position="46"/>
    </location>
</feature>
<dbReference type="Pfam" id="PF02671">
    <property type="entry name" value="PAH"/>
    <property type="match status" value="3"/>
</dbReference>
<keyword evidence="4" id="KW-0805">Transcription regulation</keyword>
<dbReference type="InterPro" id="IPR036600">
    <property type="entry name" value="PAH_sf"/>
</dbReference>
<dbReference type="Pfam" id="PF08295">
    <property type="entry name" value="Sin3_corepress"/>
    <property type="match status" value="1"/>
</dbReference>
<proteinExistence type="predicted"/>
<feature type="region of interest" description="Disordered" evidence="8">
    <location>
        <begin position="268"/>
        <end position="374"/>
    </location>
</feature>
<gene>
    <name evidence="10" type="ORF">PNOK_0280800</name>
</gene>
<keyword evidence="2" id="KW-0678">Repressor</keyword>
<accession>A0A286UTE3</accession>
<organism evidence="10 11">
    <name type="scientific">Pyrrhoderma noxium</name>
    <dbReference type="NCBI Taxonomy" id="2282107"/>
    <lineage>
        <taxon>Eukaryota</taxon>
        <taxon>Fungi</taxon>
        <taxon>Dikarya</taxon>
        <taxon>Basidiomycota</taxon>
        <taxon>Agaricomycotina</taxon>
        <taxon>Agaricomycetes</taxon>
        <taxon>Hymenochaetales</taxon>
        <taxon>Hymenochaetaceae</taxon>
        <taxon>Pyrrhoderma</taxon>
    </lineage>
</organism>
<dbReference type="GO" id="GO:0070822">
    <property type="term" value="C:Sin3-type complex"/>
    <property type="evidence" value="ECO:0007669"/>
    <property type="project" value="TreeGrafter"/>
</dbReference>
<evidence type="ECO:0000256" key="7">
    <source>
        <dbReference type="PROSITE-ProRule" id="PRU00810"/>
    </source>
</evidence>
<dbReference type="GO" id="GO:0003714">
    <property type="term" value="F:transcription corepressor activity"/>
    <property type="evidence" value="ECO:0007669"/>
    <property type="project" value="InterPro"/>
</dbReference>
<dbReference type="Pfam" id="PF16879">
    <property type="entry name" value="Sin3a_C"/>
    <property type="match status" value="1"/>
</dbReference>
<evidence type="ECO:0000256" key="3">
    <source>
        <dbReference type="ARBA" id="ARBA00022737"/>
    </source>
</evidence>
<protein>
    <submittedName>
        <fullName evidence="10">Histone deacetylase SIN3 component</fullName>
    </submittedName>
</protein>
<name>A0A286UTE3_9AGAM</name>
<dbReference type="EMBL" id="NBII01000002">
    <property type="protein sequence ID" value="PAV22851.1"/>
    <property type="molecule type" value="Genomic_DNA"/>
</dbReference>
<dbReference type="InterPro" id="IPR013194">
    <property type="entry name" value="HDAC_interact_dom"/>
</dbReference>
<dbReference type="SUPFAM" id="SSF47762">
    <property type="entry name" value="PAH2 domain"/>
    <property type="match status" value="3"/>
</dbReference>
<feature type="domain" description="Histone deacetylase interacting" evidence="9">
    <location>
        <begin position="462"/>
        <end position="563"/>
    </location>
</feature>
<evidence type="ECO:0000256" key="2">
    <source>
        <dbReference type="ARBA" id="ARBA00022491"/>
    </source>
</evidence>
<dbReference type="FunCoup" id="A0A286UTE3">
    <property type="interactions" value="624"/>
</dbReference>
<dbReference type="PANTHER" id="PTHR12346">
    <property type="entry name" value="SIN3B-RELATED"/>
    <property type="match status" value="1"/>
</dbReference>
<comment type="subcellular location">
    <subcellularLocation>
        <location evidence="1 7">Nucleus</location>
    </subcellularLocation>
</comment>
<feature type="compositionally biased region" description="Basic and acidic residues" evidence="8">
    <location>
        <begin position="865"/>
        <end position="880"/>
    </location>
</feature>
<keyword evidence="6 7" id="KW-0539">Nucleus</keyword>
<dbReference type="InParanoid" id="A0A286UTE3"/>
<dbReference type="PROSITE" id="PS51477">
    <property type="entry name" value="PAH"/>
    <property type="match status" value="1"/>
</dbReference>
<feature type="compositionally biased region" description="Low complexity" evidence="8">
    <location>
        <begin position="805"/>
        <end position="820"/>
    </location>
</feature>
<keyword evidence="3" id="KW-0677">Repeat</keyword>
<evidence type="ECO:0000256" key="1">
    <source>
        <dbReference type="ARBA" id="ARBA00004123"/>
    </source>
</evidence>
<feature type="compositionally biased region" description="Low complexity" evidence="8">
    <location>
        <begin position="848"/>
        <end position="860"/>
    </location>
</feature>
<evidence type="ECO:0000256" key="4">
    <source>
        <dbReference type="ARBA" id="ARBA00023015"/>
    </source>
</evidence>
<evidence type="ECO:0000256" key="6">
    <source>
        <dbReference type="ARBA" id="ARBA00023242"/>
    </source>
</evidence>
<dbReference type="SMART" id="SM00761">
    <property type="entry name" value="HDAC_interact"/>
    <property type="match status" value="1"/>
</dbReference>
<dbReference type="PANTHER" id="PTHR12346:SF0">
    <property type="entry name" value="SIN3A, ISOFORM G"/>
    <property type="match status" value="1"/>
</dbReference>
<dbReference type="Gene3D" id="1.20.1160.11">
    <property type="entry name" value="Paired amphipathic helix"/>
    <property type="match status" value="3"/>
</dbReference>
<evidence type="ECO:0000256" key="5">
    <source>
        <dbReference type="ARBA" id="ARBA00023163"/>
    </source>
</evidence>